<dbReference type="EMBL" id="JAVDRD010000003">
    <property type="protein sequence ID" value="MDR6510560.1"/>
    <property type="molecule type" value="Genomic_DNA"/>
</dbReference>
<feature type="transmembrane region" description="Helical" evidence="7">
    <location>
        <begin position="354"/>
        <end position="375"/>
    </location>
</feature>
<proteinExistence type="predicted"/>
<evidence type="ECO:0000256" key="2">
    <source>
        <dbReference type="ARBA" id="ARBA00022448"/>
    </source>
</evidence>
<feature type="transmembrane region" description="Helical" evidence="7">
    <location>
        <begin position="100"/>
        <end position="125"/>
    </location>
</feature>
<dbReference type="PRINTS" id="PR00173">
    <property type="entry name" value="EDTRNSPORT"/>
</dbReference>
<feature type="transmembrane region" description="Helical" evidence="7">
    <location>
        <begin position="244"/>
        <end position="268"/>
    </location>
</feature>
<keyword evidence="6 7" id="KW-0472">Membrane</keyword>
<reference evidence="8 9" key="1">
    <citation type="submission" date="2023-07" db="EMBL/GenBank/DDBJ databases">
        <title>Sorghum-associated microbial communities from plants grown in Nebraska, USA.</title>
        <authorList>
            <person name="Schachtman D."/>
        </authorList>
    </citation>
    <scope>NUCLEOTIDE SEQUENCE [LARGE SCALE GENOMIC DNA]</scope>
    <source>
        <strain evidence="8 9">DS1027</strain>
    </source>
</reference>
<organism evidence="8 9">
    <name type="scientific">Novosphingobium capsulatum</name>
    <dbReference type="NCBI Taxonomy" id="13688"/>
    <lineage>
        <taxon>Bacteria</taxon>
        <taxon>Pseudomonadati</taxon>
        <taxon>Pseudomonadota</taxon>
        <taxon>Alphaproteobacteria</taxon>
        <taxon>Sphingomonadales</taxon>
        <taxon>Sphingomonadaceae</taxon>
        <taxon>Novosphingobium</taxon>
    </lineage>
</organism>
<feature type="transmembrane region" description="Helical" evidence="7">
    <location>
        <begin position="381"/>
        <end position="401"/>
    </location>
</feature>
<dbReference type="Proteomes" id="UP001184150">
    <property type="component" value="Unassembled WGS sequence"/>
</dbReference>
<evidence type="ECO:0000256" key="1">
    <source>
        <dbReference type="ARBA" id="ARBA00004651"/>
    </source>
</evidence>
<evidence type="ECO:0000256" key="5">
    <source>
        <dbReference type="ARBA" id="ARBA00022989"/>
    </source>
</evidence>
<feature type="transmembrane region" description="Helical" evidence="7">
    <location>
        <begin position="69"/>
        <end position="88"/>
    </location>
</feature>
<keyword evidence="5 7" id="KW-1133">Transmembrane helix</keyword>
<dbReference type="PANTHER" id="PTHR42865:SF7">
    <property type="entry name" value="PROTON_GLUTAMATE-ASPARTATE SYMPORTER"/>
    <property type="match status" value="1"/>
</dbReference>
<comment type="subcellular location">
    <subcellularLocation>
        <location evidence="1">Cell membrane</location>
        <topology evidence="1">Multi-pass membrane protein</topology>
    </subcellularLocation>
</comment>
<dbReference type="InterPro" id="IPR036458">
    <property type="entry name" value="Na:dicarbo_symporter_sf"/>
</dbReference>
<dbReference type="Pfam" id="PF00375">
    <property type="entry name" value="SDF"/>
    <property type="match status" value="1"/>
</dbReference>
<gene>
    <name evidence="8" type="ORF">J2792_001426</name>
</gene>
<comment type="caution">
    <text evidence="8">The sequence shown here is derived from an EMBL/GenBank/DDBJ whole genome shotgun (WGS) entry which is preliminary data.</text>
</comment>
<keyword evidence="2" id="KW-0813">Transport</keyword>
<sequence length="429" mass="43474">MNQAITDPSSAPEGGLPPMAHVPALWIFLGLVGGLALGLALAFAAPAALPPILAVAGPVGDLWLRALRATIMPLVVALLFTGVVQTVAAARAGAMARRALAWFMVVLVGGSAMAGLFTPTLLALVPIPQGAGAALRANVGAAAAGTATTMPAFGDFITSMVPVNVFTSAAADAVLPVILFTGVFAMAATRLRSAQRQSLTVFFEGIAGAMLVVIGWVLWCGPVGVFALSLVVAAKSGTAAIGALAHYVMIVALTGTVVFLAAYPLAVLGGRLPLIRFARAMLPAQALALSTQSSLASLPAMLNACRTLGLRDATSELVLPLAVALFRGTGPAMNFAVAIYVAHWFGVPVDGWHMLAGFAVASVMSFGAVSLPGTISFVTSIGPIALAMGVPVEPLALLVAVEMLPDLMRTLGNVTMDVAVTAAVAAHED</sequence>
<feature type="transmembrane region" description="Helical" evidence="7">
    <location>
        <begin position="321"/>
        <end position="342"/>
    </location>
</feature>
<keyword evidence="9" id="KW-1185">Reference proteome</keyword>
<dbReference type="InterPro" id="IPR001991">
    <property type="entry name" value="Na-dicarboxylate_symporter"/>
</dbReference>
<accession>A0ABU1MJP9</accession>
<keyword evidence="4 7" id="KW-0812">Transmembrane</keyword>
<feature type="transmembrane region" description="Helical" evidence="7">
    <location>
        <begin position="25"/>
        <end position="49"/>
    </location>
</feature>
<feature type="transmembrane region" description="Helical" evidence="7">
    <location>
        <begin position="199"/>
        <end position="232"/>
    </location>
</feature>
<evidence type="ECO:0000256" key="6">
    <source>
        <dbReference type="ARBA" id="ARBA00023136"/>
    </source>
</evidence>
<evidence type="ECO:0000313" key="9">
    <source>
        <dbReference type="Proteomes" id="UP001184150"/>
    </source>
</evidence>
<keyword evidence="3" id="KW-1003">Cell membrane</keyword>
<dbReference type="Gene3D" id="1.10.3860.10">
    <property type="entry name" value="Sodium:dicarboxylate symporter"/>
    <property type="match status" value="1"/>
</dbReference>
<evidence type="ECO:0000256" key="3">
    <source>
        <dbReference type="ARBA" id="ARBA00022475"/>
    </source>
</evidence>
<dbReference type="PANTHER" id="PTHR42865">
    <property type="entry name" value="PROTON/GLUTAMATE-ASPARTATE SYMPORTER"/>
    <property type="match status" value="1"/>
</dbReference>
<name>A0ABU1MJP9_9SPHN</name>
<feature type="transmembrane region" description="Helical" evidence="7">
    <location>
        <begin position="165"/>
        <end position="187"/>
    </location>
</feature>
<evidence type="ECO:0000313" key="8">
    <source>
        <dbReference type="EMBL" id="MDR6510560.1"/>
    </source>
</evidence>
<protein>
    <submittedName>
        <fullName evidence="8">Na+/H+-dicarboxylate symporter</fullName>
    </submittedName>
</protein>
<evidence type="ECO:0000256" key="7">
    <source>
        <dbReference type="SAM" id="Phobius"/>
    </source>
</evidence>
<evidence type="ECO:0000256" key="4">
    <source>
        <dbReference type="ARBA" id="ARBA00022692"/>
    </source>
</evidence>
<dbReference type="SUPFAM" id="SSF118215">
    <property type="entry name" value="Proton glutamate symport protein"/>
    <property type="match status" value="1"/>
</dbReference>